<gene>
    <name evidence="8" type="ORF">FHS83_003152</name>
</gene>
<keyword evidence="6 7" id="KW-0472">Membrane</keyword>
<proteinExistence type="inferred from homology"/>
<keyword evidence="9" id="KW-1185">Reference proteome</keyword>
<dbReference type="PANTHER" id="PTHR30250">
    <property type="entry name" value="PST FAMILY PREDICTED COLANIC ACID TRANSPORTER"/>
    <property type="match status" value="1"/>
</dbReference>
<feature type="transmembrane region" description="Helical" evidence="7">
    <location>
        <begin position="293"/>
        <end position="314"/>
    </location>
</feature>
<evidence type="ECO:0000256" key="2">
    <source>
        <dbReference type="ARBA" id="ARBA00007430"/>
    </source>
</evidence>
<keyword evidence="5 7" id="KW-1133">Transmembrane helix</keyword>
<keyword evidence="4 7" id="KW-0812">Transmembrane</keyword>
<feature type="transmembrane region" description="Helical" evidence="7">
    <location>
        <begin position="142"/>
        <end position="163"/>
    </location>
</feature>
<dbReference type="Proteomes" id="UP000570514">
    <property type="component" value="Unassembled WGS sequence"/>
</dbReference>
<keyword evidence="3" id="KW-1003">Cell membrane</keyword>
<comment type="subcellular location">
    <subcellularLocation>
        <location evidence="1">Cell membrane</location>
        <topology evidence="1">Multi-pass membrane protein</topology>
    </subcellularLocation>
</comment>
<feature type="transmembrane region" description="Helical" evidence="7">
    <location>
        <begin position="442"/>
        <end position="463"/>
    </location>
</feature>
<feature type="transmembrane region" description="Helical" evidence="7">
    <location>
        <begin position="106"/>
        <end position="130"/>
    </location>
</feature>
<dbReference type="GO" id="GO:0005886">
    <property type="term" value="C:plasma membrane"/>
    <property type="evidence" value="ECO:0007669"/>
    <property type="project" value="UniProtKB-SubCell"/>
</dbReference>
<feature type="transmembrane region" description="Helical" evidence="7">
    <location>
        <begin position="36"/>
        <end position="59"/>
    </location>
</feature>
<evidence type="ECO:0000256" key="3">
    <source>
        <dbReference type="ARBA" id="ARBA00022475"/>
    </source>
</evidence>
<dbReference type="RefSeq" id="WP_167083889.1">
    <property type="nucleotide sequence ID" value="NZ_BAAADC010000001.1"/>
</dbReference>
<evidence type="ECO:0000256" key="7">
    <source>
        <dbReference type="SAM" id="Phobius"/>
    </source>
</evidence>
<accession>A0A846N1I6</accession>
<feature type="transmembrane region" description="Helical" evidence="7">
    <location>
        <begin position="409"/>
        <end position="436"/>
    </location>
</feature>
<dbReference type="AlphaFoldDB" id="A0A846N1I6"/>
<name>A0A846N1I6_9PROT</name>
<evidence type="ECO:0000313" key="8">
    <source>
        <dbReference type="EMBL" id="NIK89834.1"/>
    </source>
</evidence>
<feature type="transmembrane region" description="Helical" evidence="7">
    <location>
        <begin position="354"/>
        <end position="372"/>
    </location>
</feature>
<organism evidence="8 9">
    <name type="scientific">Rhizomicrobium palustre</name>
    <dbReference type="NCBI Taxonomy" id="189966"/>
    <lineage>
        <taxon>Bacteria</taxon>
        <taxon>Pseudomonadati</taxon>
        <taxon>Pseudomonadota</taxon>
        <taxon>Alphaproteobacteria</taxon>
        <taxon>Micropepsales</taxon>
        <taxon>Micropepsaceae</taxon>
        <taxon>Rhizomicrobium</taxon>
    </lineage>
</organism>
<comment type="similarity">
    <text evidence="2">Belongs to the polysaccharide synthase family.</text>
</comment>
<comment type="caution">
    <text evidence="8">The sequence shown here is derived from an EMBL/GenBank/DDBJ whole genome shotgun (WGS) entry which is preliminary data.</text>
</comment>
<evidence type="ECO:0000256" key="1">
    <source>
        <dbReference type="ARBA" id="ARBA00004651"/>
    </source>
</evidence>
<evidence type="ECO:0000256" key="6">
    <source>
        <dbReference type="ARBA" id="ARBA00023136"/>
    </source>
</evidence>
<reference evidence="8 9" key="1">
    <citation type="submission" date="2020-03" db="EMBL/GenBank/DDBJ databases">
        <title>Genomic Encyclopedia of Type Strains, Phase IV (KMG-IV): sequencing the most valuable type-strain genomes for metagenomic binning, comparative biology and taxonomic classification.</title>
        <authorList>
            <person name="Goeker M."/>
        </authorList>
    </citation>
    <scope>NUCLEOTIDE SEQUENCE [LARGE SCALE GENOMIC DNA]</scope>
    <source>
        <strain evidence="8 9">DSM 19867</strain>
    </source>
</reference>
<dbReference type="PANTHER" id="PTHR30250:SF10">
    <property type="entry name" value="LIPOPOLYSACCHARIDE BIOSYNTHESIS PROTEIN WZXC"/>
    <property type="match status" value="1"/>
</dbReference>
<feature type="transmembrane region" description="Helical" evidence="7">
    <location>
        <begin position="80"/>
        <end position="100"/>
    </location>
</feature>
<evidence type="ECO:0000256" key="5">
    <source>
        <dbReference type="ARBA" id="ARBA00022989"/>
    </source>
</evidence>
<evidence type="ECO:0000256" key="4">
    <source>
        <dbReference type="ARBA" id="ARBA00022692"/>
    </source>
</evidence>
<feature type="transmembrane region" description="Helical" evidence="7">
    <location>
        <begin position="378"/>
        <end position="397"/>
    </location>
</feature>
<dbReference type="Pfam" id="PF13440">
    <property type="entry name" value="Polysacc_synt_3"/>
    <property type="match status" value="1"/>
</dbReference>
<dbReference type="EMBL" id="JAASRM010000001">
    <property type="protein sequence ID" value="NIK89834.1"/>
    <property type="molecule type" value="Genomic_DNA"/>
</dbReference>
<protein>
    <submittedName>
        <fullName evidence="8">O-antigen/teichoic acid export membrane protein</fullName>
    </submittedName>
</protein>
<dbReference type="InterPro" id="IPR050833">
    <property type="entry name" value="Poly_Biosynth_Transport"/>
</dbReference>
<sequence>MKNRSLATLATAGLGIGARASGQLMALAVTIIAARFLAPADFGVFALAMACVTLVRNMLYSGGYEYLMKCSDPRSAATECLLLNAAMTVVLSLILTGLAYGGRVVFGMGMLTTVLLALIPSNFVSVLTSWQEAQILRGGRIRSFYLATATGDIVVGAIAIGLLWAGWGIWALVVQSYGRAILLTCFYAVIERPLLSERISRTKIIEIAHWSWSRYGSVSLSFLSNYAADFVLGVFLSPAATGIYRAGSRIVQAASDLFLQPAQTFGITLFSKRAALGLSPDDLWPKVLTAWMVLAWPALIGLAIAAGLLVPMILGPKWLLAAPVVSILCVRQLWSTFGAVTSAMLVAFNHQKTVFHFQLVTILSALAGLLIFARFGVIAAAASLTVIASIGNIWLLLRALHLFPGARREFAHAVITVIATTAATAAGAELFLFLAHGDLAKWQLVAALAFSGIFAWAFSAFLFRQRIIQSIHALAGG</sequence>
<feature type="transmembrane region" description="Helical" evidence="7">
    <location>
        <begin position="169"/>
        <end position="190"/>
    </location>
</feature>
<evidence type="ECO:0000313" key="9">
    <source>
        <dbReference type="Proteomes" id="UP000570514"/>
    </source>
</evidence>
<feature type="transmembrane region" description="Helical" evidence="7">
    <location>
        <begin position="320"/>
        <end position="347"/>
    </location>
</feature>